<dbReference type="OrthoDB" id="1933717at2759"/>
<evidence type="ECO:0000313" key="4">
    <source>
        <dbReference type="Proteomes" id="UP000234254"/>
    </source>
</evidence>
<dbReference type="Gene3D" id="3.40.50.720">
    <property type="entry name" value="NAD(P)-binding Rossmann-like Domain"/>
    <property type="match status" value="1"/>
</dbReference>
<keyword evidence="2" id="KW-0560">Oxidoreductase</keyword>
<name>A0A2I1CTL4_ASPC2</name>
<dbReference type="Pfam" id="PF00106">
    <property type="entry name" value="adh_short"/>
    <property type="match status" value="1"/>
</dbReference>
<dbReference type="GO" id="GO:0016616">
    <property type="term" value="F:oxidoreductase activity, acting on the CH-OH group of donors, NAD or NADP as acceptor"/>
    <property type="evidence" value="ECO:0007669"/>
    <property type="project" value="UniProtKB-ARBA"/>
</dbReference>
<dbReference type="SUPFAM" id="SSF51735">
    <property type="entry name" value="NAD(P)-binding Rossmann-fold domains"/>
    <property type="match status" value="1"/>
</dbReference>
<keyword evidence="4" id="KW-1185">Reference proteome</keyword>
<dbReference type="GeneID" id="36547989"/>
<dbReference type="InterPro" id="IPR036291">
    <property type="entry name" value="NAD(P)-bd_dom_sf"/>
</dbReference>
<accession>A0A2I1CTL4</accession>
<dbReference type="Proteomes" id="UP000234254">
    <property type="component" value="Unassembled WGS sequence"/>
</dbReference>
<evidence type="ECO:0000256" key="1">
    <source>
        <dbReference type="ARBA" id="ARBA00006484"/>
    </source>
</evidence>
<dbReference type="PANTHER" id="PTHR43008:SF8">
    <property type="entry name" value="BENZIL REDUCTASE ((S)-BENZOIN FORMING) IRC24"/>
    <property type="match status" value="1"/>
</dbReference>
<gene>
    <name evidence="3" type="ORF">P168DRAFT_321410</name>
</gene>
<comment type="similarity">
    <text evidence="1">Belongs to the short-chain dehydrogenases/reductases (SDR) family.</text>
</comment>
<protein>
    <recommendedName>
        <fullName evidence="5">NAD(P)-binding protein</fullName>
    </recommendedName>
</protein>
<evidence type="ECO:0008006" key="5">
    <source>
        <dbReference type="Google" id="ProtNLM"/>
    </source>
</evidence>
<dbReference type="AlphaFoldDB" id="A0A2I1CTL4"/>
<proteinExistence type="inferred from homology"/>
<sequence length="218" mass="23756">MSIICPLHMEQCLMCPAASDRPYTIHVGSRSRVKAQSATALAQEEPPTSASTLVPLVVDIESDESIKHAAAELQAQHGKVDVVINNANVQFNQRESAGKIRERKMWNRSWNVNTAGTHILTATVAPLGRRTRASGRTRVPPKGWPRTALSVRTYRSAKTGLNMLMREGHGWLHAKGAKGSSSWARAPAVAGPFIRSAVVVARNDDVGRVINQQGVQPW</sequence>
<comment type="caution">
    <text evidence="3">The sequence shown here is derived from an EMBL/GenBank/DDBJ whole genome shotgun (WGS) entry which is preliminary data.</text>
</comment>
<dbReference type="GO" id="GO:0050664">
    <property type="term" value="F:oxidoreductase activity, acting on NAD(P)H, oxygen as acceptor"/>
    <property type="evidence" value="ECO:0007669"/>
    <property type="project" value="TreeGrafter"/>
</dbReference>
<dbReference type="InterPro" id="IPR002347">
    <property type="entry name" value="SDR_fam"/>
</dbReference>
<evidence type="ECO:0000313" key="3">
    <source>
        <dbReference type="EMBL" id="PKY00976.1"/>
    </source>
</evidence>
<dbReference type="EMBL" id="MSFM01000012">
    <property type="protein sequence ID" value="PKY00976.1"/>
    <property type="molecule type" value="Genomic_DNA"/>
</dbReference>
<dbReference type="PANTHER" id="PTHR43008">
    <property type="entry name" value="BENZIL REDUCTASE"/>
    <property type="match status" value="1"/>
</dbReference>
<dbReference type="VEuPathDB" id="FungiDB:P168DRAFT_321410"/>
<evidence type="ECO:0000256" key="2">
    <source>
        <dbReference type="ARBA" id="ARBA00023002"/>
    </source>
</evidence>
<dbReference type="RefSeq" id="XP_024689570.1">
    <property type="nucleotide sequence ID" value="XM_024840465.1"/>
</dbReference>
<reference evidence="3" key="1">
    <citation type="submission" date="2016-12" db="EMBL/GenBank/DDBJ databases">
        <title>The genomes of Aspergillus section Nigri reveals drivers in fungal speciation.</title>
        <authorList>
            <consortium name="DOE Joint Genome Institute"/>
            <person name="Vesth T.C."/>
            <person name="Nybo J."/>
            <person name="Theobald S."/>
            <person name="Brandl J."/>
            <person name="Frisvad J.C."/>
            <person name="Nielsen K.F."/>
            <person name="Lyhne E.K."/>
            <person name="Kogle M.E."/>
            <person name="Kuo A."/>
            <person name="Riley R."/>
            <person name="Clum A."/>
            <person name="Nolan M."/>
            <person name="Lipzen A."/>
            <person name="Salamov A."/>
            <person name="Henrissat B."/>
            <person name="Wiebenga A."/>
            <person name="De vries R.P."/>
            <person name="Grigoriev I.V."/>
            <person name="Mortensen U.H."/>
            <person name="Andersen M.R."/>
            <person name="Baker S.E."/>
        </authorList>
    </citation>
    <scope>NUCLEOTIDE SEQUENCE</scope>
    <source>
        <strain evidence="3">IBT 28561</strain>
    </source>
</reference>
<organism evidence="3 4">
    <name type="scientific">Aspergillus campestris (strain IBT 28561)</name>
    <dbReference type="NCBI Taxonomy" id="1392248"/>
    <lineage>
        <taxon>Eukaryota</taxon>
        <taxon>Fungi</taxon>
        <taxon>Dikarya</taxon>
        <taxon>Ascomycota</taxon>
        <taxon>Pezizomycotina</taxon>
        <taxon>Eurotiomycetes</taxon>
        <taxon>Eurotiomycetidae</taxon>
        <taxon>Eurotiales</taxon>
        <taxon>Aspergillaceae</taxon>
        <taxon>Aspergillus</taxon>
        <taxon>Aspergillus subgen. Circumdati</taxon>
    </lineage>
</organism>